<evidence type="ECO:0000313" key="5">
    <source>
        <dbReference type="EMBL" id="CAD8368435.1"/>
    </source>
</evidence>
<evidence type="ECO:0000259" key="4">
    <source>
        <dbReference type="PROSITE" id="PS51184"/>
    </source>
</evidence>
<reference evidence="5" key="1">
    <citation type="submission" date="2021-01" db="EMBL/GenBank/DDBJ databases">
        <authorList>
            <person name="Corre E."/>
            <person name="Pelletier E."/>
            <person name="Niang G."/>
            <person name="Scheremetjew M."/>
            <person name="Finn R."/>
            <person name="Kale V."/>
            <person name="Holt S."/>
            <person name="Cochrane G."/>
            <person name="Meng A."/>
            <person name="Brown T."/>
            <person name="Cohen L."/>
        </authorList>
    </citation>
    <scope>NUCLEOTIDE SEQUENCE</scope>
    <source>
        <strain evidence="5">Pbaha01</strain>
    </source>
</reference>
<keyword evidence="1" id="KW-0175">Coiled coil</keyword>
<evidence type="ECO:0000256" key="1">
    <source>
        <dbReference type="SAM" id="Coils"/>
    </source>
</evidence>
<proteinExistence type="predicted"/>
<dbReference type="PROSITE" id="PS51184">
    <property type="entry name" value="JMJC"/>
    <property type="match status" value="1"/>
</dbReference>
<evidence type="ECO:0000256" key="3">
    <source>
        <dbReference type="SAM" id="SignalP"/>
    </source>
</evidence>
<feature type="compositionally biased region" description="Basic and acidic residues" evidence="2">
    <location>
        <begin position="555"/>
        <end position="569"/>
    </location>
</feature>
<name>A0A7S0FLV2_9DINO</name>
<dbReference type="PANTHER" id="PTHR12480">
    <property type="entry name" value="ARGININE DEMETHYLASE AND LYSYL-HYDROXYLASE JMJD"/>
    <property type="match status" value="1"/>
</dbReference>
<sequence length="569" mass="64644">MFFRSSIGLGVVALWSVGSYAQNSINLHAKLSINKNENTTLLLEQGEKLVEFAKTEKLHASIGIFLNNLVDQLKKLNDAAKTVEKELKKEKAVSFTVGKYKLKELRKLRAKESKKHAIPSLTVAEFEKKYSKKLEFSKPFLVKKAAALFKDFDVAREQFTADNLANNEHLEANTVLEYFPPDQPRQKIVGNMLHFTEPNLIPFSRYLTQCYHGTPAAPKIPGQATEHCEQTMSATKMVQDPQELDVLRTSLSDGTPLVDNVFYDWESAMKGFFGRGNRTEMESEIKKLLGRKEGSDFIKQHASGNFRYFVFGPSGSGDKLHAENGLPFYDVLIHGARRWLLLTEEEIQRVAEKAREALEFQQTSAYMFFEEKLPELTEEFGLKSYIEANQEPGDVIFVPSGWFRVSLSLADSISYYEQMLYQPSVVEAIVRNTVWNPSYRQFNLAFCYDAENVVAELKKREISSDKLTKQNYDWIESQLRQVETKDYAHPLMNVLTTCAKILGSGDKVQNLISLEKTKCNSEVWQQCRAQLVKKLAKKKGLTLNWLPNAISGPPPKEDSSQAKKGADEL</sequence>
<keyword evidence="3" id="KW-0732">Signal</keyword>
<dbReference type="EMBL" id="HBEG01030883">
    <property type="protein sequence ID" value="CAD8368435.1"/>
    <property type="molecule type" value="Transcribed_RNA"/>
</dbReference>
<feature type="domain" description="JmjC" evidence="4">
    <location>
        <begin position="278"/>
        <end position="448"/>
    </location>
</feature>
<dbReference type="Pfam" id="PF02373">
    <property type="entry name" value="JmjC"/>
    <property type="match status" value="1"/>
</dbReference>
<dbReference type="SUPFAM" id="SSF51197">
    <property type="entry name" value="Clavaminate synthase-like"/>
    <property type="match status" value="1"/>
</dbReference>
<dbReference type="InterPro" id="IPR050910">
    <property type="entry name" value="JMJD6_ArgDemeth/LysHydrox"/>
</dbReference>
<organism evidence="5">
    <name type="scientific">Pyrodinium bahamense</name>
    <dbReference type="NCBI Taxonomy" id="73915"/>
    <lineage>
        <taxon>Eukaryota</taxon>
        <taxon>Sar</taxon>
        <taxon>Alveolata</taxon>
        <taxon>Dinophyceae</taxon>
        <taxon>Gonyaulacales</taxon>
        <taxon>Pyrocystaceae</taxon>
        <taxon>Pyrodinium</taxon>
    </lineage>
</organism>
<feature type="signal peptide" evidence="3">
    <location>
        <begin position="1"/>
        <end position="21"/>
    </location>
</feature>
<feature type="region of interest" description="Disordered" evidence="2">
    <location>
        <begin position="546"/>
        <end position="569"/>
    </location>
</feature>
<dbReference type="InterPro" id="IPR003347">
    <property type="entry name" value="JmjC_dom"/>
</dbReference>
<dbReference type="AlphaFoldDB" id="A0A7S0FLV2"/>
<protein>
    <recommendedName>
        <fullName evidence="4">JmjC domain-containing protein</fullName>
    </recommendedName>
</protein>
<feature type="coiled-coil region" evidence="1">
    <location>
        <begin position="66"/>
        <end position="93"/>
    </location>
</feature>
<dbReference type="Gene3D" id="2.60.120.650">
    <property type="entry name" value="Cupin"/>
    <property type="match status" value="1"/>
</dbReference>
<feature type="chain" id="PRO_5031319478" description="JmjC domain-containing protein" evidence="3">
    <location>
        <begin position="22"/>
        <end position="569"/>
    </location>
</feature>
<evidence type="ECO:0000256" key="2">
    <source>
        <dbReference type="SAM" id="MobiDB-lite"/>
    </source>
</evidence>
<gene>
    <name evidence="5" type="ORF">PBAH0796_LOCUS18870</name>
</gene>
<accession>A0A7S0FLV2</accession>